<dbReference type="PIRSF" id="PIRSF006221">
    <property type="entry name" value="Ketosamine-3-kinase"/>
    <property type="match status" value="1"/>
</dbReference>
<comment type="similarity">
    <text evidence="1 2">Belongs to the fructosamine kinase family.</text>
</comment>
<organism evidence="3">
    <name type="scientific">Ignavibacterium album</name>
    <dbReference type="NCBI Taxonomy" id="591197"/>
    <lineage>
        <taxon>Bacteria</taxon>
        <taxon>Pseudomonadati</taxon>
        <taxon>Ignavibacteriota</taxon>
        <taxon>Ignavibacteria</taxon>
        <taxon>Ignavibacteriales</taxon>
        <taxon>Ignavibacteriaceae</taxon>
        <taxon>Ignavibacterium</taxon>
    </lineage>
</organism>
<protein>
    <submittedName>
        <fullName evidence="3">Fructosamine kinase</fullName>
    </submittedName>
</protein>
<keyword evidence="2 3" id="KW-0418">Kinase</keyword>
<dbReference type="GO" id="GO:0016301">
    <property type="term" value="F:kinase activity"/>
    <property type="evidence" value="ECO:0007669"/>
    <property type="project" value="UniProtKB-UniRule"/>
</dbReference>
<dbReference type="AlphaFoldDB" id="A0A832G7P8"/>
<comment type="caution">
    <text evidence="3">The sequence shown here is derived from an EMBL/GenBank/DDBJ whole genome shotgun (WGS) entry which is preliminary data.</text>
</comment>
<dbReference type="Gene3D" id="3.90.1200.10">
    <property type="match status" value="1"/>
</dbReference>
<sequence length="288" mass="33335">MIDQIKFIIEKKLYCKIISSRSVGGGCINDAETILTSDNRSFFLKINFSTPDDMFFKEANGLRELRKANAIRVPEVILVDKNFILLEQINSGRKSKTFDEDFGRAFAKLHQFTDESFGFYEDNYIGSTPQKNIPSLEEKNNWIKFYFNKRILFQYKLLESKGYADSSLKKRVVSLENKIEEILSGSENVPSLLHGDLWSGNYMVDEKGNACLIDPAVYYGNREADLAMTKLFGGFNSAFYKSYNEAFPLPDGYEYRENLYKLYHIMNHLNLFGGGYYHQTISLMDYYL</sequence>
<accession>A0A832G7P8</accession>
<dbReference type="InterPro" id="IPR016477">
    <property type="entry name" value="Fructo-/Ketosamine-3-kinase"/>
</dbReference>
<dbReference type="SUPFAM" id="SSF56112">
    <property type="entry name" value="Protein kinase-like (PK-like)"/>
    <property type="match status" value="1"/>
</dbReference>
<keyword evidence="2" id="KW-0808">Transferase</keyword>
<dbReference type="EMBL" id="DSVI01000019">
    <property type="protein sequence ID" value="HGT48717.1"/>
    <property type="molecule type" value="Genomic_DNA"/>
</dbReference>
<dbReference type="PANTHER" id="PTHR12149">
    <property type="entry name" value="FRUCTOSAMINE 3 KINASE-RELATED PROTEIN"/>
    <property type="match status" value="1"/>
</dbReference>
<evidence type="ECO:0000256" key="2">
    <source>
        <dbReference type="PIRNR" id="PIRNR006221"/>
    </source>
</evidence>
<evidence type="ECO:0000256" key="1">
    <source>
        <dbReference type="ARBA" id="ARBA00009460"/>
    </source>
</evidence>
<proteinExistence type="inferred from homology"/>
<dbReference type="PANTHER" id="PTHR12149:SF8">
    <property type="entry name" value="PROTEIN-RIBULOSAMINE 3-KINASE"/>
    <property type="match status" value="1"/>
</dbReference>
<dbReference type="Pfam" id="PF03881">
    <property type="entry name" value="Fructosamin_kin"/>
    <property type="match status" value="1"/>
</dbReference>
<gene>
    <name evidence="3" type="ORF">ENS56_11820</name>
</gene>
<reference evidence="3" key="1">
    <citation type="journal article" date="2020" name="mSystems">
        <title>Genome- and Community-Level Interaction Insights into Carbon Utilization and Element Cycling Functions of Hydrothermarchaeota in Hydrothermal Sediment.</title>
        <authorList>
            <person name="Zhou Z."/>
            <person name="Liu Y."/>
            <person name="Xu W."/>
            <person name="Pan J."/>
            <person name="Luo Z.H."/>
            <person name="Li M."/>
        </authorList>
    </citation>
    <scope>NUCLEOTIDE SEQUENCE [LARGE SCALE GENOMIC DNA]</scope>
    <source>
        <strain evidence="3">SpSt-500</strain>
    </source>
</reference>
<name>A0A832G7P8_9BACT</name>
<evidence type="ECO:0000313" key="3">
    <source>
        <dbReference type="EMBL" id="HGT48717.1"/>
    </source>
</evidence>
<dbReference type="Gene3D" id="3.30.200.20">
    <property type="entry name" value="Phosphorylase Kinase, domain 1"/>
    <property type="match status" value="1"/>
</dbReference>
<dbReference type="InterPro" id="IPR011009">
    <property type="entry name" value="Kinase-like_dom_sf"/>
</dbReference>